<proteinExistence type="predicted"/>
<gene>
    <name evidence="1" type="ORF">GC098_18855</name>
</gene>
<dbReference type="Proteomes" id="UP000616779">
    <property type="component" value="Unassembled WGS sequence"/>
</dbReference>
<evidence type="ECO:0000313" key="1">
    <source>
        <dbReference type="EMBL" id="NOU73455.1"/>
    </source>
</evidence>
<protein>
    <submittedName>
        <fullName evidence="1">Uncharacterized protein</fullName>
    </submittedName>
</protein>
<keyword evidence="2" id="KW-1185">Reference proteome</keyword>
<reference evidence="1 2" key="1">
    <citation type="submission" date="2019-10" db="EMBL/GenBank/DDBJ databases">
        <title>Description of Paenibacillus terrestris sp. nov.</title>
        <authorList>
            <person name="Carlier A."/>
            <person name="Qi S."/>
        </authorList>
    </citation>
    <scope>NUCLEOTIDE SEQUENCE [LARGE SCALE GENOMIC DNA]</scope>
    <source>
        <strain evidence="1 2">LMG 31458</strain>
    </source>
</reference>
<sequence length="241" mass="27655">MIRLIENIFEENGYNIRSLTSQEPIIFASDSKRSSYYLAIFLEGTTFDNTSVEHLNDYYDAIKGLEEGYEPQMDKNLSMLVCVKKTDTGSDPALNKMIFDIEEDPYLFKKYVLTYTNHQVEMALQKVNGLSVMSYLHSLLNNEVAFQEHKKTPNSESEYNLVSKLFIKLPFLDITTRNREIASLEDTITNSLSPDLLEIRDELLKLNIVTNEDAEGNIYSQTADEETLRTRLMDYIGLGGK</sequence>
<comment type="caution">
    <text evidence="1">The sequence shown here is derived from an EMBL/GenBank/DDBJ whole genome shotgun (WGS) entry which is preliminary data.</text>
</comment>
<dbReference type="RefSeq" id="WP_171644865.1">
    <property type="nucleotide sequence ID" value="NZ_WHOA01000125.1"/>
</dbReference>
<dbReference type="Pfam" id="PF20289">
    <property type="entry name" value="MComp1"/>
    <property type="match status" value="1"/>
</dbReference>
<dbReference type="InterPro" id="IPR046905">
    <property type="entry name" value="ABC-3C_MC1"/>
</dbReference>
<evidence type="ECO:0000313" key="2">
    <source>
        <dbReference type="Proteomes" id="UP000616779"/>
    </source>
</evidence>
<accession>A0ABX1XY11</accession>
<organism evidence="1 2">
    <name type="scientific">Paenibacillus phytorum</name>
    <dbReference type="NCBI Taxonomy" id="2654977"/>
    <lineage>
        <taxon>Bacteria</taxon>
        <taxon>Bacillati</taxon>
        <taxon>Bacillota</taxon>
        <taxon>Bacilli</taxon>
        <taxon>Bacillales</taxon>
        <taxon>Paenibacillaceae</taxon>
        <taxon>Paenibacillus</taxon>
    </lineage>
</organism>
<dbReference type="EMBL" id="WHOA01000125">
    <property type="protein sequence ID" value="NOU73455.1"/>
    <property type="molecule type" value="Genomic_DNA"/>
</dbReference>
<name>A0ABX1XY11_9BACL</name>